<evidence type="ECO:0000256" key="3">
    <source>
        <dbReference type="ARBA" id="ARBA00022475"/>
    </source>
</evidence>
<feature type="transmembrane region" description="Helical" evidence="7">
    <location>
        <begin position="585"/>
        <end position="608"/>
    </location>
</feature>
<organism evidence="8 9">
    <name type="scientific">Pomacea canaliculata</name>
    <name type="common">Golden apple snail</name>
    <dbReference type="NCBI Taxonomy" id="400727"/>
    <lineage>
        <taxon>Eukaryota</taxon>
        <taxon>Metazoa</taxon>
        <taxon>Spiralia</taxon>
        <taxon>Lophotrochozoa</taxon>
        <taxon>Mollusca</taxon>
        <taxon>Gastropoda</taxon>
        <taxon>Caenogastropoda</taxon>
        <taxon>Architaenioglossa</taxon>
        <taxon>Ampullarioidea</taxon>
        <taxon>Ampullariidae</taxon>
        <taxon>Pomacea</taxon>
    </lineage>
</organism>
<feature type="transmembrane region" description="Helical" evidence="7">
    <location>
        <begin position="487"/>
        <end position="508"/>
    </location>
</feature>
<keyword evidence="9" id="KW-1185">Reference proteome</keyword>
<dbReference type="GO" id="GO:0031982">
    <property type="term" value="C:vesicle"/>
    <property type="evidence" value="ECO:0007669"/>
    <property type="project" value="TreeGrafter"/>
</dbReference>
<name>A0A2T7PG16_POMCA</name>
<keyword evidence="3" id="KW-1003">Cell membrane</keyword>
<dbReference type="AlphaFoldDB" id="A0A2T7PG16"/>
<keyword evidence="5 7" id="KW-1133">Transmembrane helix</keyword>
<sequence>MENPAYGGDGDESNVPVVTIENGIPCSMPEGEKEEDDPWKVTSLKMDYVPWKSLTAWEKLKRTIGYFIKIALVLGFLYLFICSLDFLSSAFRLLGVLTIKTAIPIVMGANIGTSITNTIVSLGQITNEGDFRRAFAGATIHDMFNWLTVLVLLPIEIITGYLYRLSEAIVDSMNLKETLDVDKDLLKVITKPFTELIIQVSSSGITNIATGAKAADQTLMKLCCDKIKPAACCSTTLKDLQSFGSYDTKTNFTKLQKANVCKSVSTCVMKQYTDETLPAACFSKPWMYKAHKTPVTLMRPNCKMMSMTSSANQIASAFYQERRNATDGERASLCSSIQTCFTNSSCTSSWTTVTENRTVTGQEFSCKTWSTEVERSCNTQCEFLFRPLHDTLSDEAVGGILLVLSLFLLCLCLVLIVKLLHTLLQGPMAMAIKKFVNADFPGYCGYFTGYLALLLGAGFTILVQSSSIFTSTLTPLVGIGVIELERMYPLTLGSNIGTTMTGILAALAQDVDSIPRSLKVAFCHLFFNISGILIFYPFSFFRPPIPLAKFLGNTTARYRWFSIVYLLFMFFIFPAAIFALSIPGWYVLAAVLIPIAALIIFVCIIKFIQSKRPSCLPPVLQNWKALPKPLRSLEPYDRAMKKLCFCDRFQEKEEQQGIPLKNSEANNSTRL</sequence>
<dbReference type="PANTHER" id="PTHR10010">
    <property type="entry name" value="SOLUTE CARRIER FAMILY 34 SODIUM PHOSPHATE , MEMBER 2-RELATED"/>
    <property type="match status" value="1"/>
</dbReference>
<accession>A0A2T7PG16</accession>
<evidence type="ECO:0000256" key="6">
    <source>
        <dbReference type="ARBA" id="ARBA00023136"/>
    </source>
</evidence>
<dbReference type="Proteomes" id="UP000245119">
    <property type="component" value="Linkage Group LG4"/>
</dbReference>
<gene>
    <name evidence="8" type="ORF">C0Q70_07753</name>
</gene>
<dbReference type="STRING" id="400727.A0A2T7PG16"/>
<feature type="transmembrane region" description="Helical" evidence="7">
    <location>
        <begin position="440"/>
        <end position="467"/>
    </location>
</feature>
<keyword evidence="4 7" id="KW-0812">Transmembrane</keyword>
<dbReference type="GO" id="GO:0005436">
    <property type="term" value="F:sodium:phosphate symporter activity"/>
    <property type="evidence" value="ECO:0007669"/>
    <property type="project" value="InterPro"/>
</dbReference>
<evidence type="ECO:0000256" key="1">
    <source>
        <dbReference type="ARBA" id="ARBA00004424"/>
    </source>
</evidence>
<evidence type="ECO:0008006" key="10">
    <source>
        <dbReference type="Google" id="ProtNLM"/>
    </source>
</evidence>
<feature type="transmembrane region" description="Helical" evidence="7">
    <location>
        <begin position="558"/>
        <end position="578"/>
    </location>
</feature>
<reference evidence="8 9" key="1">
    <citation type="submission" date="2018-04" db="EMBL/GenBank/DDBJ databases">
        <title>The genome of golden apple snail Pomacea canaliculata provides insight into stress tolerance and invasive adaptation.</title>
        <authorList>
            <person name="Liu C."/>
            <person name="Liu B."/>
            <person name="Ren Y."/>
            <person name="Zhang Y."/>
            <person name="Wang H."/>
            <person name="Li S."/>
            <person name="Jiang F."/>
            <person name="Yin L."/>
            <person name="Zhang G."/>
            <person name="Qian W."/>
            <person name="Fan W."/>
        </authorList>
    </citation>
    <scope>NUCLEOTIDE SEQUENCE [LARGE SCALE GENOMIC DNA]</scope>
    <source>
        <strain evidence="8">SZHN2017</strain>
        <tissue evidence="8">Muscle</tissue>
    </source>
</reference>
<dbReference type="GO" id="GO:0016324">
    <property type="term" value="C:apical plasma membrane"/>
    <property type="evidence" value="ECO:0007669"/>
    <property type="project" value="UniProtKB-SubCell"/>
</dbReference>
<comment type="subcellular location">
    <subcellularLocation>
        <location evidence="1">Apical cell membrane</location>
        <topology evidence="1">Multi-pass membrane protein</topology>
    </subcellularLocation>
</comment>
<feature type="transmembrane region" description="Helical" evidence="7">
    <location>
        <begin position="143"/>
        <end position="163"/>
    </location>
</feature>
<dbReference type="EMBL" id="PZQS01000004">
    <property type="protein sequence ID" value="PVD32320.1"/>
    <property type="molecule type" value="Genomic_DNA"/>
</dbReference>
<protein>
    <recommendedName>
        <fullName evidence="10">Sodium/phosphate cotransporter 2B</fullName>
    </recommendedName>
</protein>
<feature type="transmembrane region" description="Helical" evidence="7">
    <location>
        <begin position="101"/>
        <end position="122"/>
    </location>
</feature>
<dbReference type="GO" id="GO:0044341">
    <property type="term" value="P:sodium-dependent phosphate transport"/>
    <property type="evidence" value="ECO:0007669"/>
    <property type="project" value="InterPro"/>
</dbReference>
<dbReference type="PANTHER" id="PTHR10010:SF46">
    <property type="entry name" value="SODIUM-DEPENDENT PHOSPHATE TRANSPORT PROTEIN 2B"/>
    <property type="match status" value="1"/>
</dbReference>
<comment type="caution">
    <text evidence="8">The sequence shown here is derived from an EMBL/GenBank/DDBJ whole genome shotgun (WGS) entry which is preliminary data.</text>
</comment>
<dbReference type="GO" id="GO:0005903">
    <property type="term" value="C:brush border"/>
    <property type="evidence" value="ECO:0007669"/>
    <property type="project" value="TreeGrafter"/>
</dbReference>
<evidence type="ECO:0000313" key="9">
    <source>
        <dbReference type="Proteomes" id="UP000245119"/>
    </source>
</evidence>
<feature type="transmembrane region" description="Helical" evidence="7">
    <location>
        <begin position="396"/>
        <end position="420"/>
    </location>
</feature>
<comment type="similarity">
    <text evidence="2">Belongs to the SLC34A transporter family.</text>
</comment>
<proteinExistence type="inferred from homology"/>
<feature type="transmembrane region" description="Helical" evidence="7">
    <location>
        <begin position="63"/>
        <end position="81"/>
    </location>
</feature>
<evidence type="ECO:0000256" key="4">
    <source>
        <dbReference type="ARBA" id="ARBA00022692"/>
    </source>
</evidence>
<evidence type="ECO:0000256" key="5">
    <source>
        <dbReference type="ARBA" id="ARBA00022989"/>
    </source>
</evidence>
<evidence type="ECO:0000313" key="8">
    <source>
        <dbReference type="EMBL" id="PVD32320.1"/>
    </source>
</evidence>
<keyword evidence="6 7" id="KW-0472">Membrane</keyword>
<feature type="transmembrane region" description="Helical" evidence="7">
    <location>
        <begin position="520"/>
        <end position="538"/>
    </location>
</feature>
<evidence type="ECO:0000256" key="2">
    <source>
        <dbReference type="ARBA" id="ARBA00005808"/>
    </source>
</evidence>
<dbReference type="OrthoDB" id="76259at2759"/>
<dbReference type="Pfam" id="PF02690">
    <property type="entry name" value="Na_Pi_cotrans"/>
    <property type="match status" value="1"/>
</dbReference>
<evidence type="ECO:0000256" key="7">
    <source>
        <dbReference type="SAM" id="Phobius"/>
    </source>
</evidence>
<dbReference type="InterPro" id="IPR003841">
    <property type="entry name" value="Na/Pi_transpt"/>
</dbReference>